<dbReference type="InterPro" id="IPR012678">
    <property type="entry name" value="Ribosomal_uL23/eL15/eS24_sf"/>
</dbReference>
<dbReference type="GO" id="GO:0006412">
    <property type="term" value="P:translation"/>
    <property type="evidence" value="ECO:0007669"/>
    <property type="project" value="UniProtKB-UniRule"/>
</dbReference>
<keyword evidence="3 4" id="KW-0687">Ribonucleoprotein</keyword>
<keyword evidence="4" id="KW-0699">rRNA-binding</keyword>
<comment type="function">
    <text evidence="4">One of the early assembly proteins it binds 23S rRNA. One of the proteins that surrounds the polypeptide exit tunnel on the outside of the ribosome. Forms the main docking site for trigger factor binding to the ribosome.</text>
</comment>
<evidence type="ECO:0000256" key="2">
    <source>
        <dbReference type="ARBA" id="ARBA00022980"/>
    </source>
</evidence>
<organism evidence="5 6">
    <name type="scientific">Cytophaga hutchinsonii (strain ATCC 33406 / DSM 1761 / CIP 103989 / NBRC 15051 / NCIMB 9469 / D465)</name>
    <dbReference type="NCBI Taxonomy" id="269798"/>
    <lineage>
        <taxon>Bacteria</taxon>
        <taxon>Pseudomonadati</taxon>
        <taxon>Bacteroidota</taxon>
        <taxon>Cytophagia</taxon>
        <taxon>Cytophagales</taxon>
        <taxon>Cytophagaceae</taxon>
        <taxon>Cytophaga</taxon>
    </lineage>
</organism>
<dbReference type="KEGG" id="chu:CHU_3160"/>
<dbReference type="RefSeq" id="WP_011586509.1">
    <property type="nucleotide sequence ID" value="NC_008255.1"/>
</dbReference>
<dbReference type="Pfam" id="PF00276">
    <property type="entry name" value="Ribosomal_L23"/>
    <property type="match status" value="1"/>
</dbReference>
<evidence type="ECO:0000256" key="4">
    <source>
        <dbReference type="HAMAP-Rule" id="MF_01369"/>
    </source>
</evidence>
<dbReference type="Proteomes" id="UP000001822">
    <property type="component" value="Chromosome"/>
</dbReference>
<dbReference type="GO" id="GO:0003735">
    <property type="term" value="F:structural constituent of ribosome"/>
    <property type="evidence" value="ECO:0007669"/>
    <property type="project" value="InterPro"/>
</dbReference>
<keyword evidence="6" id="KW-1185">Reference proteome</keyword>
<evidence type="ECO:0000256" key="1">
    <source>
        <dbReference type="ARBA" id="ARBA00006700"/>
    </source>
</evidence>
<comment type="subunit">
    <text evidence="4">Part of the 50S ribosomal subunit. Contacts protein L29, and trigger factor when it is bound to the ribosome.</text>
</comment>
<dbReference type="PANTHER" id="PTHR11620">
    <property type="entry name" value="60S RIBOSOMAL PROTEIN L23A"/>
    <property type="match status" value="1"/>
</dbReference>
<protein>
    <recommendedName>
        <fullName evidence="4">Large ribosomal subunit protein uL23</fullName>
    </recommendedName>
</protein>
<dbReference type="SUPFAM" id="SSF54189">
    <property type="entry name" value="Ribosomal proteins S24e, L23 and L15e"/>
    <property type="match status" value="1"/>
</dbReference>
<keyword evidence="2 4" id="KW-0689">Ribosomal protein</keyword>
<accession>A0A6N4SVG7</accession>
<keyword evidence="4" id="KW-0694">RNA-binding</keyword>
<reference evidence="5 6" key="1">
    <citation type="journal article" date="2007" name="Appl. Environ. Microbiol.">
        <title>Genome sequence of the cellulolytic gliding bacterium Cytophaga hutchinsonii.</title>
        <authorList>
            <person name="Xie G."/>
            <person name="Bruce D.C."/>
            <person name="Challacombe J.F."/>
            <person name="Chertkov O."/>
            <person name="Detter J.C."/>
            <person name="Gilna P."/>
            <person name="Han C.S."/>
            <person name="Lucas S."/>
            <person name="Misra M."/>
            <person name="Myers G.L."/>
            <person name="Richardson P."/>
            <person name="Tapia R."/>
            <person name="Thayer N."/>
            <person name="Thompson L.S."/>
            <person name="Brettin T.S."/>
            <person name="Henrissat B."/>
            <person name="Wilson D.B."/>
            <person name="McBride M.J."/>
        </authorList>
    </citation>
    <scope>NUCLEOTIDE SEQUENCE [LARGE SCALE GENOMIC DNA]</scope>
    <source>
        <strain evidence="6">ATCC 33406 / DSM 1761 / CIP 103989 / NBRC 15051 / NCIMB 9469 / D465</strain>
    </source>
</reference>
<proteinExistence type="inferred from homology"/>
<sequence length="95" mass="10446">MSILKKPLITEKVSAQNEGGVYGFVVDKNANKVAIKQAVEKMYGVNVEEVRTMIAPGKKKTRYSKGSFLSGKTSSFKKAIVKVKDGEIIDFYGNL</sequence>
<dbReference type="NCBIfam" id="NF004363">
    <property type="entry name" value="PRK05738.2-4"/>
    <property type="match status" value="1"/>
</dbReference>
<gene>
    <name evidence="4 5" type="primary">rplW</name>
    <name evidence="5" type="ordered locus">CHU_3160</name>
</gene>
<evidence type="ECO:0000313" key="6">
    <source>
        <dbReference type="Proteomes" id="UP000001822"/>
    </source>
</evidence>
<dbReference type="InterPro" id="IPR013025">
    <property type="entry name" value="Ribosomal_uL23-like"/>
</dbReference>
<name>A0A6N4SVG7_CYTH3</name>
<evidence type="ECO:0000313" key="5">
    <source>
        <dbReference type="EMBL" id="ABG60400.1"/>
    </source>
</evidence>
<dbReference type="InterPro" id="IPR012677">
    <property type="entry name" value="Nucleotide-bd_a/b_plait_sf"/>
</dbReference>
<dbReference type="HAMAP" id="MF_01369_B">
    <property type="entry name" value="Ribosomal_uL23_B"/>
    <property type="match status" value="1"/>
</dbReference>
<evidence type="ECO:0000256" key="3">
    <source>
        <dbReference type="ARBA" id="ARBA00023274"/>
    </source>
</evidence>
<dbReference type="GO" id="GO:0019843">
    <property type="term" value="F:rRNA binding"/>
    <property type="evidence" value="ECO:0007669"/>
    <property type="project" value="UniProtKB-UniRule"/>
</dbReference>
<comment type="similarity">
    <text evidence="1 4">Belongs to the universal ribosomal protein uL23 family.</text>
</comment>
<dbReference type="GO" id="GO:1990904">
    <property type="term" value="C:ribonucleoprotein complex"/>
    <property type="evidence" value="ECO:0007669"/>
    <property type="project" value="UniProtKB-KW"/>
</dbReference>
<dbReference type="AlphaFoldDB" id="A0A6N4SVG7"/>
<dbReference type="EMBL" id="CP000383">
    <property type="protein sequence ID" value="ABG60400.1"/>
    <property type="molecule type" value="Genomic_DNA"/>
</dbReference>
<dbReference type="Gene3D" id="3.30.70.330">
    <property type="match status" value="1"/>
</dbReference>
<dbReference type="GO" id="GO:0005840">
    <property type="term" value="C:ribosome"/>
    <property type="evidence" value="ECO:0007669"/>
    <property type="project" value="UniProtKB-KW"/>
</dbReference>
<dbReference type="OrthoDB" id="9797862at2"/>